<organism evidence="1 3">
    <name type="scientific">Lactiplantibacillus plantarum</name>
    <name type="common">Lactobacillus plantarum</name>
    <dbReference type="NCBI Taxonomy" id="1590"/>
    <lineage>
        <taxon>Bacteria</taxon>
        <taxon>Bacillati</taxon>
        <taxon>Bacillota</taxon>
        <taxon>Bacilli</taxon>
        <taxon>Lactobacillales</taxon>
        <taxon>Lactobacillaceae</taxon>
        <taxon>Lactiplantibacillus</taxon>
    </lineage>
</organism>
<protein>
    <submittedName>
        <fullName evidence="1">Uncharacterized protein</fullName>
    </submittedName>
</protein>
<proteinExistence type="predicted"/>
<evidence type="ECO:0000313" key="2">
    <source>
        <dbReference type="EMBL" id="ODO62481.1"/>
    </source>
</evidence>
<dbReference type="KEGG" id="lpb:SH83_11575"/>
<evidence type="ECO:0000313" key="4">
    <source>
        <dbReference type="Proteomes" id="UP000094892"/>
    </source>
</evidence>
<accession>A0A151G2C4</accession>
<dbReference type="RefSeq" id="WP_044431685.1">
    <property type="nucleotide sequence ID" value="NZ_AP028145.1"/>
</dbReference>
<dbReference type="AlphaFoldDB" id="A0A151G2C4"/>
<reference evidence="2 4" key="2">
    <citation type="submission" date="2016-08" db="EMBL/GenBank/DDBJ databases">
        <title>Genome sequencing of Lactobacillus plantarum JSA22, isolated from fermented soybean paste.</title>
        <authorList>
            <person name="Choi H.S."/>
        </authorList>
    </citation>
    <scope>NUCLEOTIDE SEQUENCE [LARGE SCALE GENOMIC DNA]</scope>
    <source>
        <strain evidence="2 4">JSA22</strain>
    </source>
</reference>
<dbReference type="EMBL" id="MCOL01000001">
    <property type="protein sequence ID" value="ODO62481.1"/>
    <property type="molecule type" value="Genomic_DNA"/>
</dbReference>
<dbReference type="EMBL" id="LUXM01000026">
    <property type="protein sequence ID" value="KZU95613.1"/>
    <property type="molecule type" value="Genomic_DNA"/>
</dbReference>
<dbReference type="Proteomes" id="UP000076882">
    <property type="component" value="Unassembled WGS sequence"/>
</dbReference>
<sequence>MTFTNQETDYLMNLLTNQLMALLSRVTRWQTHSLSQHQYNQQVHETLQPELNMLTQITAKLQGQARDQTQLGAIQTGLKKLQVATTYQLTTDQLAHANERRLNRRYRD</sequence>
<name>A0A151G2C4_LACPN</name>
<evidence type="ECO:0000313" key="3">
    <source>
        <dbReference type="Proteomes" id="UP000076882"/>
    </source>
</evidence>
<dbReference type="PATRIC" id="fig|1590.144.peg.2395"/>
<comment type="caution">
    <text evidence="1">The sequence shown here is derived from an EMBL/GenBank/DDBJ whole genome shotgun (WGS) entry which is preliminary data.</text>
</comment>
<evidence type="ECO:0000313" key="1">
    <source>
        <dbReference type="EMBL" id="KZU95613.1"/>
    </source>
</evidence>
<gene>
    <name evidence="1" type="ORF">Lp19_1567</name>
    <name evidence="2" type="ORF">LPJSA22_02495</name>
</gene>
<dbReference type="Proteomes" id="UP000094892">
    <property type="component" value="Unassembled WGS sequence"/>
</dbReference>
<reference evidence="1 3" key="1">
    <citation type="submission" date="2016-03" db="EMBL/GenBank/DDBJ databases">
        <title>Comparative genomics of 54 Lactobacillus plantarum strains reveals genomic uncoupling from niche constraints.</title>
        <authorList>
            <person name="Martino M.E."/>
        </authorList>
    </citation>
    <scope>NUCLEOTIDE SEQUENCE [LARGE SCALE GENOMIC DNA]</scope>
    <source>
        <strain evidence="1 3">19.1</strain>
    </source>
</reference>
<dbReference type="GeneID" id="77215968"/>